<reference evidence="1 2" key="1">
    <citation type="submission" date="2018-06" db="EMBL/GenBank/DDBJ databases">
        <authorList>
            <consortium name="Pathogen Informatics"/>
            <person name="Doyle S."/>
        </authorList>
    </citation>
    <scope>NUCLEOTIDE SEQUENCE [LARGE SCALE GENOMIC DNA]</scope>
    <source>
        <strain evidence="1 2">NCTC11343</strain>
    </source>
</reference>
<dbReference type="GeneID" id="97183429"/>
<sequence>MAHNKFDIYVYAHWKGMAEPKLIGTLSAHFAKGKKAFSFEYDKIWLKSEQLQILDPEIQFFSGTQYASEKGNFGIFLDSMPDTWGRTLMKRRDAQLAKGRNEKPPSCMILICR</sequence>
<evidence type="ECO:0000313" key="2">
    <source>
        <dbReference type="Proteomes" id="UP000251241"/>
    </source>
</evidence>
<protein>
    <submittedName>
        <fullName evidence="1">Uncharacterized protein related to capsule biosynthesis enzymes</fullName>
    </submittedName>
</protein>
<dbReference type="EMBL" id="UAUU01000009">
    <property type="protein sequence ID" value="SPZ88593.1"/>
    <property type="molecule type" value="Genomic_DNA"/>
</dbReference>
<dbReference type="Proteomes" id="UP000251241">
    <property type="component" value="Unassembled WGS sequence"/>
</dbReference>
<dbReference type="AlphaFoldDB" id="A0A2X2JA44"/>
<accession>A0A2X2JA44</accession>
<evidence type="ECO:0000313" key="1">
    <source>
        <dbReference type="EMBL" id="SPZ88593.1"/>
    </source>
</evidence>
<name>A0A2X2JA44_SPHMU</name>
<organism evidence="1 2">
    <name type="scientific">Sphingobacterium multivorum</name>
    <dbReference type="NCBI Taxonomy" id="28454"/>
    <lineage>
        <taxon>Bacteria</taxon>
        <taxon>Pseudomonadati</taxon>
        <taxon>Bacteroidota</taxon>
        <taxon>Sphingobacteriia</taxon>
        <taxon>Sphingobacteriales</taxon>
        <taxon>Sphingobacteriaceae</taxon>
        <taxon>Sphingobacterium</taxon>
    </lineage>
</organism>
<gene>
    <name evidence="1" type="ORF">NCTC11343_03576</name>
</gene>
<proteinExistence type="predicted"/>
<dbReference type="RefSeq" id="WP_112375380.1">
    <property type="nucleotide sequence ID" value="NZ_CP069793.1"/>
</dbReference>